<comment type="caution">
    <text evidence="3">The sequence shown here is derived from an EMBL/GenBank/DDBJ whole genome shotgun (WGS) entry which is preliminary data.</text>
</comment>
<keyword evidence="2" id="KW-1133">Transmembrane helix</keyword>
<keyword evidence="2" id="KW-0472">Membrane</keyword>
<evidence type="ECO:0000256" key="1">
    <source>
        <dbReference type="SAM" id="MobiDB-lite"/>
    </source>
</evidence>
<feature type="transmembrane region" description="Helical" evidence="2">
    <location>
        <begin position="135"/>
        <end position="157"/>
    </location>
</feature>
<dbReference type="GeneID" id="27669847"/>
<accession>A0A0F2MHV4</accession>
<reference evidence="3 4" key="2">
    <citation type="journal article" date="2015" name="Eukaryot. Cell">
        <title>Asexual propagation of a virulent clone complex in a human and feline outbreak of sporotrichosis.</title>
        <authorList>
            <person name="Teixeira Mde M."/>
            <person name="Rodrigues A.M."/>
            <person name="Tsui C.K."/>
            <person name="de Almeida L.G."/>
            <person name="Van Diepeningen A.D."/>
            <person name="van den Ende B.G."/>
            <person name="Fernandes G.F."/>
            <person name="Kano R."/>
            <person name="Hamelin R.C."/>
            <person name="Lopes-Bezerra L.M."/>
            <person name="Vasconcelos A.T."/>
            <person name="de Hoog S."/>
            <person name="de Camargo Z.P."/>
            <person name="Felipe M.S."/>
        </authorList>
    </citation>
    <scope>NUCLEOTIDE SEQUENCE [LARGE SCALE GENOMIC DNA]</scope>
    <source>
        <strain evidence="3 4">1099-18</strain>
    </source>
</reference>
<name>A0A0F2MHV4_SPOSC</name>
<reference evidence="3 4" key="1">
    <citation type="journal article" date="2014" name="BMC Genomics">
        <title>Comparative genomics of the major fungal agents of human and animal Sporotrichosis: Sporothrix schenckii and Sporothrix brasiliensis.</title>
        <authorList>
            <person name="Teixeira M.M."/>
            <person name="de Almeida L.G."/>
            <person name="Kubitschek-Barreira P."/>
            <person name="Alves F.L."/>
            <person name="Kioshima E.S."/>
            <person name="Abadio A.K."/>
            <person name="Fernandes L."/>
            <person name="Derengowski L.S."/>
            <person name="Ferreira K.S."/>
            <person name="Souza R.C."/>
            <person name="Ruiz J.C."/>
            <person name="de Andrade N.C."/>
            <person name="Paes H.C."/>
            <person name="Nicola A.M."/>
            <person name="Albuquerque P."/>
            <person name="Gerber A.L."/>
            <person name="Martins V.P."/>
            <person name="Peconick L.D."/>
            <person name="Neto A.V."/>
            <person name="Chaucanez C.B."/>
            <person name="Silva P.A."/>
            <person name="Cunha O.L."/>
            <person name="de Oliveira F.F."/>
            <person name="dos Santos T.C."/>
            <person name="Barros A.L."/>
            <person name="Soares M.A."/>
            <person name="de Oliveira L.M."/>
            <person name="Marini M.M."/>
            <person name="Villalobos-Duno H."/>
            <person name="Cunha M.M."/>
            <person name="de Hoog S."/>
            <person name="da Silveira J.F."/>
            <person name="Henrissat B."/>
            <person name="Nino-Vega G.A."/>
            <person name="Cisalpino P.S."/>
            <person name="Mora-Montes H.M."/>
            <person name="Almeida S.R."/>
            <person name="Stajich J.E."/>
            <person name="Lopes-Bezerra L.M."/>
            <person name="Vasconcelos A.T."/>
            <person name="Felipe M.S."/>
        </authorList>
    </citation>
    <scope>NUCLEOTIDE SEQUENCE [LARGE SCALE GENOMIC DNA]</scope>
    <source>
        <strain evidence="3 4">1099-18</strain>
    </source>
</reference>
<feature type="region of interest" description="Disordered" evidence="1">
    <location>
        <begin position="168"/>
        <end position="192"/>
    </location>
</feature>
<feature type="compositionally biased region" description="Basic and acidic residues" evidence="1">
    <location>
        <begin position="173"/>
        <end position="192"/>
    </location>
</feature>
<organism evidence="3 4">
    <name type="scientific">Sporothrix schenckii 1099-18</name>
    <dbReference type="NCBI Taxonomy" id="1397361"/>
    <lineage>
        <taxon>Eukaryota</taxon>
        <taxon>Fungi</taxon>
        <taxon>Dikarya</taxon>
        <taxon>Ascomycota</taxon>
        <taxon>Pezizomycotina</taxon>
        <taxon>Sordariomycetes</taxon>
        <taxon>Sordariomycetidae</taxon>
        <taxon>Ophiostomatales</taxon>
        <taxon>Ophiostomataceae</taxon>
        <taxon>Sporothrix</taxon>
    </lineage>
</organism>
<dbReference type="RefSeq" id="XP_016591310.1">
    <property type="nucleotide sequence ID" value="XM_016734570.1"/>
</dbReference>
<gene>
    <name evidence="3" type="ORF">SPSK_07917</name>
</gene>
<dbReference type="EMBL" id="AXCR01000004">
    <property type="protein sequence ID" value="KJR88634.1"/>
    <property type="molecule type" value="Genomic_DNA"/>
</dbReference>
<evidence type="ECO:0000313" key="4">
    <source>
        <dbReference type="Proteomes" id="UP000033710"/>
    </source>
</evidence>
<dbReference type="AlphaFoldDB" id="A0A0F2MHV4"/>
<evidence type="ECO:0000256" key="2">
    <source>
        <dbReference type="SAM" id="Phobius"/>
    </source>
</evidence>
<proteinExistence type="predicted"/>
<dbReference type="VEuPathDB" id="FungiDB:SPSK_07917"/>
<sequence length="215" mass="23057">MFCEAQMGLTLGNVGKGLGNVLGDEEGVGKLIEAFLGGGLVRRRAHGLARRGRGEAGGVGTVRDSRMKAVLIGHRVVRGVRCLGSGALLGACTDRHVDDSLARAGVAALEAIAVVMFDAMHGQAVVGELHRMVDFVILALLVLLVLAKIVYKGAVILGRHLSRRRRRYRWKRQQSERRGRGSGHEGGDGDERAHVEDLLSSSESAISRSPLRLIV</sequence>
<evidence type="ECO:0000313" key="3">
    <source>
        <dbReference type="EMBL" id="KJR88634.1"/>
    </source>
</evidence>
<keyword evidence="2" id="KW-0812">Transmembrane</keyword>
<dbReference type="Proteomes" id="UP000033710">
    <property type="component" value="Unassembled WGS sequence"/>
</dbReference>
<protein>
    <submittedName>
        <fullName evidence="3">Uncharacterized protein</fullName>
    </submittedName>
</protein>
<dbReference type="KEGG" id="ssck:SPSK_07917"/>